<feature type="region of interest" description="Disordered" evidence="2">
    <location>
        <begin position="297"/>
        <end position="316"/>
    </location>
</feature>
<accession>A0ABN8B1N0</accession>
<dbReference type="SMART" id="SM00268">
    <property type="entry name" value="ACTIN"/>
    <property type="match status" value="1"/>
</dbReference>
<evidence type="ECO:0000313" key="3">
    <source>
        <dbReference type="EMBL" id="CAH0402108.1"/>
    </source>
</evidence>
<organism evidence="3 4">
    <name type="scientific">Chilo suppressalis</name>
    <name type="common">Asiatic rice borer moth</name>
    <dbReference type="NCBI Taxonomy" id="168631"/>
    <lineage>
        <taxon>Eukaryota</taxon>
        <taxon>Metazoa</taxon>
        <taxon>Ecdysozoa</taxon>
        <taxon>Arthropoda</taxon>
        <taxon>Hexapoda</taxon>
        <taxon>Insecta</taxon>
        <taxon>Pterygota</taxon>
        <taxon>Neoptera</taxon>
        <taxon>Endopterygota</taxon>
        <taxon>Lepidoptera</taxon>
        <taxon>Glossata</taxon>
        <taxon>Ditrysia</taxon>
        <taxon>Pyraloidea</taxon>
        <taxon>Crambidae</taxon>
        <taxon>Crambinae</taxon>
        <taxon>Chilo</taxon>
    </lineage>
</organism>
<evidence type="ECO:0000313" key="4">
    <source>
        <dbReference type="Proteomes" id="UP001153292"/>
    </source>
</evidence>
<reference evidence="3" key="1">
    <citation type="submission" date="2021-12" db="EMBL/GenBank/DDBJ databases">
        <authorList>
            <person name="King R."/>
        </authorList>
    </citation>
    <scope>NUCLEOTIDE SEQUENCE</scope>
</reference>
<dbReference type="Gene3D" id="3.30.420.40">
    <property type="match status" value="2"/>
</dbReference>
<dbReference type="SUPFAM" id="SSF53067">
    <property type="entry name" value="Actin-like ATPase domain"/>
    <property type="match status" value="1"/>
</dbReference>
<evidence type="ECO:0000256" key="1">
    <source>
        <dbReference type="RuleBase" id="RU000487"/>
    </source>
</evidence>
<gene>
    <name evidence="3" type="ORF">CHILSU_LOCUS5347</name>
</gene>
<dbReference type="PANTHER" id="PTHR11937">
    <property type="entry name" value="ACTIN"/>
    <property type="match status" value="1"/>
</dbReference>
<dbReference type="InterPro" id="IPR004000">
    <property type="entry name" value="Actin"/>
</dbReference>
<dbReference type="Pfam" id="PF00022">
    <property type="entry name" value="Actin"/>
    <property type="match status" value="1"/>
</dbReference>
<dbReference type="InterPro" id="IPR043129">
    <property type="entry name" value="ATPase_NBD"/>
</dbReference>
<dbReference type="EMBL" id="OU963895">
    <property type="protein sequence ID" value="CAH0402108.1"/>
    <property type="molecule type" value="Genomic_DNA"/>
</dbReference>
<keyword evidence="4" id="KW-1185">Reference proteome</keyword>
<comment type="similarity">
    <text evidence="1">Belongs to the actin family.</text>
</comment>
<dbReference type="InterPro" id="IPR018181">
    <property type="entry name" value="Heat_shock_70_CS"/>
</dbReference>
<dbReference type="PRINTS" id="PR00190">
    <property type="entry name" value="ACTIN"/>
</dbReference>
<dbReference type="Proteomes" id="UP001153292">
    <property type="component" value="Chromosome 2"/>
</dbReference>
<protein>
    <recommendedName>
        <fullName evidence="5">Reverse transcriptase domain-containing protein</fullName>
    </recommendedName>
</protein>
<name>A0ABN8B1N0_CHISP</name>
<sequence length="504" mass="56416">MDDLQSASVSYVRLKPRAPSGWRREAYLPVSIDGDASTLRISNTTSKDNVDSSTSIMKLTENKQRIVPHQAVLSLYGSGYSTGISVDLGYDTTDVCPVYEGGIIRYAHMQTNYAGAQITDFFKESLAQKHYHDFGIHTSDILEGMKKNMYVTQNVSMSGKDCRRIYTLPDGEEVDVGEEAFMAAEMIFQPDEVKGFKTNVLPLQEAIVTASLKCDTDLRPELYDAVVLCGGLSMIPGLNTRVATEIENIIQRPINVIMSPEAYAVAWLGGATFAAESPVLTYLYQLSYSLGRVPETRRDANMQPVPKEGDRSDPANSRPIAFTSVLCKVLGRVLNNDLTCYFEDYCLIHDRQYGFRPNRSTGDLLTSGESIAKALDRVWHKSLFSKFPDGSAKYLLDAVDRLQRRAARIIGDEDVTKKLKSLELRRDMASLSTLYRLYHGESPEELFSLIPPSTFLKSTMRAGLLCHRLTEATIPTRTKKFVDSFFCRNIRKWNSLPAHVFPPS</sequence>
<evidence type="ECO:0000256" key="2">
    <source>
        <dbReference type="SAM" id="MobiDB-lite"/>
    </source>
</evidence>
<dbReference type="PROSITE" id="PS01036">
    <property type="entry name" value="HSP70_3"/>
    <property type="match status" value="1"/>
</dbReference>
<dbReference type="Gene3D" id="3.90.640.10">
    <property type="entry name" value="Actin, Chain A, domain 4"/>
    <property type="match status" value="1"/>
</dbReference>
<evidence type="ECO:0008006" key="5">
    <source>
        <dbReference type="Google" id="ProtNLM"/>
    </source>
</evidence>
<proteinExistence type="inferred from homology"/>